<dbReference type="CDD" id="cd02440">
    <property type="entry name" value="AdoMet_MTases"/>
    <property type="match status" value="1"/>
</dbReference>
<reference evidence="6 7" key="1">
    <citation type="journal article" date="2010" name="J. Bacteriol.">
        <title>Biochemical characterization of a novel indole prenyltransferase from Streptomyces sp. SN-593.</title>
        <authorList>
            <person name="Takahashi S."/>
            <person name="Takagi H."/>
            <person name="Toyoda A."/>
            <person name="Uramoto M."/>
            <person name="Nogawa T."/>
            <person name="Ueki M."/>
            <person name="Sakaki Y."/>
            <person name="Osada H."/>
        </authorList>
    </citation>
    <scope>NUCLEOTIDE SEQUENCE [LARGE SCALE GENOMIC DNA]</scope>
    <source>
        <strain evidence="6 7">SN-593</strain>
    </source>
</reference>
<dbReference type="PANTHER" id="PTHR45875:SF1">
    <property type="entry name" value="METHYLTRANSFERASE N6AMT1"/>
    <property type="match status" value="1"/>
</dbReference>
<dbReference type="SUPFAM" id="SSF53335">
    <property type="entry name" value="S-adenosyl-L-methionine-dependent methyltransferases"/>
    <property type="match status" value="1"/>
</dbReference>
<dbReference type="InterPro" id="IPR007848">
    <property type="entry name" value="Small_mtfrase_dom"/>
</dbReference>
<dbReference type="InterPro" id="IPR002052">
    <property type="entry name" value="DNA_methylase_N6_adenine_CS"/>
</dbReference>
<evidence type="ECO:0000259" key="5">
    <source>
        <dbReference type="Pfam" id="PF05175"/>
    </source>
</evidence>
<dbReference type="NCBIfam" id="TIGR00537">
    <property type="entry name" value="hemK_rel_arch"/>
    <property type="match status" value="1"/>
</dbReference>
<dbReference type="GO" id="GO:0032259">
    <property type="term" value="P:methylation"/>
    <property type="evidence" value="ECO:0007669"/>
    <property type="project" value="UniProtKB-KW"/>
</dbReference>
<dbReference type="GO" id="GO:0003676">
    <property type="term" value="F:nucleic acid binding"/>
    <property type="evidence" value="ECO:0007669"/>
    <property type="project" value="InterPro"/>
</dbReference>
<keyword evidence="4" id="KW-0949">S-adenosyl-L-methionine</keyword>
<gene>
    <name evidence="6" type="ORF">RVR_458</name>
</gene>
<evidence type="ECO:0000256" key="3">
    <source>
        <dbReference type="ARBA" id="ARBA00022679"/>
    </source>
</evidence>
<evidence type="ECO:0000256" key="4">
    <source>
        <dbReference type="ARBA" id="ARBA00022691"/>
    </source>
</evidence>
<reference evidence="6 7" key="3">
    <citation type="journal article" date="2011" name="Nat. Chem. Biol.">
        <title>Reveromycin A biosynthesis uses RevG and RevJ for stereospecific spiroacetal formation.</title>
        <authorList>
            <person name="Takahashi S."/>
            <person name="Toyoda A."/>
            <person name="Sekiyama Y."/>
            <person name="Takagi H."/>
            <person name="Nogawa T."/>
            <person name="Uramoto M."/>
            <person name="Suzuki R."/>
            <person name="Koshino H."/>
            <person name="Kumano T."/>
            <person name="Panthee S."/>
            <person name="Dairi T."/>
            <person name="Ishikawa J."/>
            <person name="Ikeda H."/>
            <person name="Sakaki Y."/>
            <person name="Osada H."/>
        </authorList>
    </citation>
    <scope>NUCLEOTIDE SEQUENCE [LARGE SCALE GENOMIC DNA]</scope>
    <source>
        <strain evidence="6 7">SN-593</strain>
    </source>
</reference>
<comment type="similarity">
    <text evidence="1">Belongs to the eukaryotic/archaeal PrmC-related family.</text>
</comment>
<dbReference type="GO" id="GO:0008276">
    <property type="term" value="F:protein methyltransferase activity"/>
    <property type="evidence" value="ECO:0007669"/>
    <property type="project" value="TreeGrafter"/>
</dbReference>
<reference evidence="6 7" key="4">
    <citation type="journal article" date="2020" name="Sci. Rep.">
        <title>beta-carboline chemical signals induce reveromycin production through a LuxR family regulator in Streptomyces sp. SN-593.</title>
        <authorList>
            <person name="Panthee S."/>
            <person name="Kito N."/>
            <person name="Hayashi T."/>
            <person name="Shimizu T."/>
            <person name="Ishikawa J."/>
            <person name="Hamamoto H."/>
            <person name="Osada H."/>
            <person name="Takahashi S."/>
        </authorList>
    </citation>
    <scope>NUCLEOTIDE SEQUENCE [LARGE SCALE GENOMIC DNA]</scope>
    <source>
        <strain evidence="6 7">SN-593</strain>
    </source>
</reference>
<accession>A0A7U3UN01</accession>
<dbReference type="Proteomes" id="UP000595703">
    <property type="component" value="Chromosome"/>
</dbReference>
<keyword evidence="3 6" id="KW-0808">Transferase</keyword>
<dbReference type="GO" id="GO:0035657">
    <property type="term" value="C:eRF1 methyltransferase complex"/>
    <property type="evidence" value="ECO:0007669"/>
    <property type="project" value="TreeGrafter"/>
</dbReference>
<dbReference type="InterPro" id="IPR029063">
    <property type="entry name" value="SAM-dependent_MTases_sf"/>
</dbReference>
<dbReference type="Pfam" id="PF05175">
    <property type="entry name" value="MTS"/>
    <property type="match status" value="1"/>
</dbReference>
<dbReference type="PROSITE" id="PS00092">
    <property type="entry name" value="N6_MTASE"/>
    <property type="match status" value="1"/>
</dbReference>
<dbReference type="KEGG" id="arev:RVR_458"/>
<dbReference type="PANTHER" id="PTHR45875">
    <property type="entry name" value="METHYLTRANSFERASE N6AMT1"/>
    <property type="match status" value="1"/>
</dbReference>
<name>A0A7U3UN01_9ACTN</name>
<protein>
    <submittedName>
        <fullName evidence="6">Putative methyltransferase</fullName>
    </submittedName>
</protein>
<keyword evidence="2 6" id="KW-0489">Methyltransferase</keyword>
<dbReference type="InterPro" id="IPR052190">
    <property type="entry name" value="Euk-Arch_PrmC-MTase"/>
</dbReference>
<evidence type="ECO:0000313" key="6">
    <source>
        <dbReference type="EMBL" id="BBA95556.1"/>
    </source>
</evidence>
<dbReference type="GO" id="GO:0008757">
    <property type="term" value="F:S-adenosylmethionine-dependent methyltransferase activity"/>
    <property type="evidence" value="ECO:0007669"/>
    <property type="project" value="TreeGrafter"/>
</dbReference>
<dbReference type="InterPro" id="IPR004557">
    <property type="entry name" value="PrmC-related"/>
</dbReference>
<dbReference type="RefSeq" id="WP_202232072.1">
    <property type="nucleotide sequence ID" value="NZ_AP018365.1"/>
</dbReference>
<dbReference type="EMBL" id="AP018365">
    <property type="protein sequence ID" value="BBA95556.1"/>
    <property type="molecule type" value="Genomic_DNA"/>
</dbReference>
<dbReference type="GO" id="GO:0008170">
    <property type="term" value="F:N-methyltransferase activity"/>
    <property type="evidence" value="ECO:0007669"/>
    <property type="project" value="UniProtKB-ARBA"/>
</dbReference>
<evidence type="ECO:0000256" key="2">
    <source>
        <dbReference type="ARBA" id="ARBA00022603"/>
    </source>
</evidence>
<keyword evidence="7" id="KW-1185">Reference proteome</keyword>
<feature type="domain" description="Methyltransferase small" evidence="5">
    <location>
        <begin position="16"/>
        <end position="117"/>
    </location>
</feature>
<dbReference type="Gene3D" id="3.40.50.150">
    <property type="entry name" value="Vaccinia Virus protein VP39"/>
    <property type="match status" value="1"/>
</dbReference>
<sequence>MATETVSLPHRRPRALWTLPGVYAPQADTRLLGRALRAERPLDGADVLDIGTGSGALAVLAARMGARVAATDVSWRAVLTARANAARQRQRVRVRRGDLAGERGGRTFDVVVTNPPYVPAPHAPPSGGAARAWDAGHDGRHVVDRLCADAPALLRPTGVLLMVHSGLCGVEASLRRLRAGGLAAEVVARDHVPFGPVLHRRLPWLRARGLVGPADEYEELVVIRAERT</sequence>
<dbReference type="AlphaFoldDB" id="A0A7U3UN01"/>
<proteinExistence type="inferred from homology"/>
<reference evidence="6 7" key="2">
    <citation type="journal article" date="2011" name="J. Antibiot.">
        <title>Furaquinocins I and J: novel polyketide isoprenoid hybrid compounds from Streptomyces reveromyceticus SN-593.</title>
        <authorList>
            <person name="Panthee S."/>
            <person name="Takahashi S."/>
            <person name="Takagi H."/>
            <person name="Nogawa T."/>
            <person name="Oowada E."/>
            <person name="Uramoto M."/>
            <person name="Osada H."/>
        </authorList>
    </citation>
    <scope>NUCLEOTIDE SEQUENCE [LARGE SCALE GENOMIC DNA]</scope>
    <source>
        <strain evidence="6 7">SN-593</strain>
    </source>
</reference>
<organism evidence="6 7">
    <name type="scientific">Actinacidiphila reveromycinica</name>
    <dbReference type="NCBI Taxonomy" id="659352"/>
    <lineage>
        <taxon>Bacteria</taxon>
        <taxon>Bacillati</taxon>
        <taxon>Actinomycetota</taxon>
        <taxon>Actinomycetes</taxon>
        <taxon>Kitasatosporales</taxon>
        <taxon>Streptomycetaceae</taxon>
        <taxon>Actinacidiphila</taxon>
    </lineage>
</organism>
<evidence type="ECO:0000313" key="7">
    <source>
        <dbReference type="Proteomes" id="UP000595703"/>
    </source>
</evidence>
<dbReference type="PRINTS" id="PR00507">
    <property type="entry name" value="N12N6MTFRASE"/>
</dbReference>
<evidence type="ECO:0000256" key="1">
    <source>
        <dbReference type="ARBA" id="ARBA00006149"/>
    </source>
</evidence>